<evidence type="ECO:0000313" key="1">
    <source>
        <dbReference type="EMBL" id="NYZ66184.1"/>
    </source>
</evidence>
<comment type="caution">
    <text evidence="1">The sequence shown here is derived from an EMBL/GenBank/DDBJ whole genome shotgun (WGS) entry which is preliminary data.</text>
</comment>
<evidence type="ECO:0000313" key="2">
    <source>
        <dbReference type="Proteomes" id="UP000569732"/>
    </source>
</evidence>
<keyword evidence="2" id="KW-1185">Reference proteome</keyword>
<sequence>MMQQIGRQASRAMIVKAGDFTSKLPNENAKQGIAPPPLRAMGLPEAEMAKSQEKAKAFTISMSSSTIKNIKDLLQGTDDKKPVQVHQNKTKGDKKIDDFIDKHPEKTLDFADFPKNRLHTAERLLGRDIPDLSKVKEIYDKHSKTIESVSQLDEGEIKSAVAKATVEHTLIQAAKKPQQAITFMMDGVDKAHTISSITDEKQSDLINHLTELAKHDMTQLSVNMGENVLLNTGGRLAASAIGGPAGVALNVAVTANQALGAAQLGYAISDAAKKLDQFESDNPGLLDRIAEEIHQKADTKMDSKLE</sequence>
<organism evidence="1 2">
    <name type="scientific">Spartinivicinus marinus</name>
    <dbReference type="NCBI Taxonomy" id="2994442"/>
    <lineage>
        <taxon>Bacteria</taxon>
        <taxon>Pseudomonadati</taxon>
        <taxon>Pseudomonadota</taxon>
        <taxon>Gammaproteobacteria</taxon>
        <taxon>Oceanospirillales</taxon>
        <taxon>Zooshikellaceae</taxon>
        <taxon>Spartinivicinus</taxon>
    </lineage>
</organism>
<dbReference type="Proteomes" id="UP000569732">
    <property type="component" value="Unassembled WGS sequence"/>
</dbReference>
<dbReference type="EMBL" id="JACCKB010000011">
    <property type="protein sequence ID" value="NYZ66184.1"/>
    <property type="molecule type" value="Genomic_DNA"/>
</dbReference>
<gene>
    <name evidence="1" type="ORF">H0A36_09175</name>
</gene>
<protein>
    <submittedName>
        <fullName evidence="1">Uncharacterized protein</fullName>
    </submittedName>
</protein>
<reference evidence="1 2" key="1">
    <citation type="submission" date="2020-07" db="EMBL/GenBank/DDBJ databases">
        <title>Endozoicomonas sp. nov., isolated from sediment.</title>
        <authorList>
            <person name="Gu T."/>
        </authorList>
    </citation>
    <scope>NUCLEOTIDE SEQUENCE [LARGE SCALE GENOMIC DNA]</scope>
    <source>
        <strain evidence="1 2">SM1973</strain>
    </source>
</reference>
<accession>A0A853I7X9</accession>
<name>A0A853I7X9_9GAMM</name>
<dbReference type="AlphaFoldDB" id="A0A853I7X9"/>
<dbReference type="RefSeq" id="WP_180568214.1">
    <property type="nucleotide sequence ID" value="NZ_JACCKB010000011.1"/>
</dbReference>
<proteinExistence type="predicted"/>